<dbReference type="Proteomes" id="UP001216558">
    <property type="component" value="Unassembled WGS sequence"/>
</dbReference>
<sequence length="213" mass="22093">MKKAAISLFVALAAGAAQAQDVDNGVPVQAVQATAEPQVYLPAGTEIPLKITQTVTTKGDSWKEGDQFNLVVAADVRLGDYIVIPQGTKAVGRITWLTSRGAFGKSGKMDVELEYLQLGNRRVNIDGTYRQEGNGATLATVGGVIAAGVFAGFITGRSGEIPQGRELMATLESNLPVALPKGATIAPAPVQAVAAQPVQPTPVTTGEPEQGQE</sequence>
<protein>
    <submittedName>
        <fullName evidence="2">Uncharacterized protein</fullName>
    </submittedName>
</protein>
<dbReference type="EMBL" id="JAQQXQ010000002">
    <property type="protein sequence ID" value="MDC8753853.1"/>
    <property type="molecule type" value="Genomic_DNA"/>
</dbReference>
<evidence type="ECO:0000313" key="2">
    <source>
        <dbReference type="EMBL" id="MDC8753853.1"/>
    </source>
</evidence>
<keyword evidence="3" id="KW-1185">Reference proteome</keyword>
<evidence type="ECO:0000313" key="3">
    <source>
        <dbReference type="Proteomes" id="UP001216558"/>
    </source>
</evidence>
<name>A0ABT5JP07_9SPHN</name>
<organism evidence="2 3">
    <name type="scientific">Erythrobacter fulvus</name>
    <dbReference type="NCBI Taxonomy" id="2987523"/>
    <lineage>
        <taxon>Bacteria</taxon>
        <taxon>Pseudomonadati</taxon>
        <taxon>Pseudomonadota</taxon>
        <taxon>Alphaproteobacteria</taxon>
        <taxon>Sphingomonadales</taxon>
        <taxon>Erythrobacteraceae</taxon>
        <taxon>Erythrobacter/Porphyrobacter group</taxon>
        <taxon>Erythrobacter</taxon>
    </lineage>
</organism>
<reference evidence="2 3" key="1">
    <citation type="submission" date="2022-10" db="EMBL/GenBank/DDBJ databases">
        <title>Erythrobacter sp. sf7 Genome sequencing.</title>
        <authorList>
            <person name="Park S."/>
        </authorList>
    </citation>
    <scope>NUCLEOTIDE SEQUENCE [LARGE SCALE GENOMIC DNA]</scope>
    <source>
        <strain evidence="3">sf7</strain>
    </source>
</reference>
<dbReference type="RefSeq" id="WP_273676479.1">
    <property type="nucleotide sequence ID" value="NZ_JAQQXQ010000002.1"/>
</dbReference>
<proteinExistence type="predicted"/>
<accession>A0ABT5JP07</accession>
<evidence type="ECO:0000256" key="1">
    <source>
        <dbReference type="SAM" id="SignalP"/>
    </source>
</evidence>
<feature type="chain" id="PRO_5046586723" evidence="1">
    <location>
        <begin position="20"/>
        <end position="213"/>
    </location>
</feature>
<comment type="caution">
    <text evidence="2">The sequence shown here is derived from an EMBL/GenBank/DDBJ whole genome shotgun (WGS) entry which is preliminary data.</text>
</comment>
<gene>
    <name evidence="2" type="ORF">OIK40_04260</name>
</gene>
<feature type="signal peptide" evidence="1">
    <location>
        <begin position="1"/>
        <end position="19"/>
    </location>
</feature>
<keyword evidence="1" id="KW-0732">Signal</keyword>